<dbReference type="EMBL" id="LAZR01044315">
    <property type="protein sequence ID" value="KKL04966.1"/>
    <property type="molecule type" value="Genomic_DNA"/>
</dbReference>
<name>A0A0F9CGZ7_9ZZZZ</name>
<accession>A0A0F9CGZ7</accession>
<sequence length="50" mass="5797">METDRDKHYQTLCEGYGDNCDNPCRYTNVDCPVNLWISQHPTEARELAGH</sequence>
<gene>
    <name evidence="1" type="ORF">LCGC14_2610780</name>
</gene>
<dbReference type="AlphaFoldDB" id="A0A0F9CGZ7"/>
<reference evidence="1" key="1">
    <citation type="journal article" date="2015" name="Nature">
        <title>Complex archaea that bridge the gap between prokaryotes and eukaryotes.</title>
        <authorList>
            <person name="Spang A."/>
            <person name="Saw J.H."/>
            <person name="Jorgensen S.L."/>
            <person name="Zaremba-Niedzwiedzka K."/>
            <person name="Martijn J."/>
            <person name="Lind A.E."/>
            <person name="van Eijk R."/>
            <person name="Schleper C."/>
            <person name="Guy L."/>
            <person name="Ettema T.J."/>
        </authorList>
    </citation>
    <scope>NUCLEOTIDE SEQUENCE</scope>
</reference>
<comment type="caution">
    <text evidence="1">The sequence shown here is derived from an EMBL/GenBank/DDBJ whole genome shotgun (WGS) entry which is preliminary data.</text>
</comment>
<proteinExistence type="predicted"/>
<protein>
    <submittedName>
        <fullName evidence="1">Uncharacterized protein</fullName>
    </submittedName>
</protein>
<evidence type="ECO:0000313" key="1">
    <source>
        <dbReference type="EMBL" id="KKL04966.1"/>
    </source>
</evidence>
<organism evidence="1">
    <name type="scientific">marine sediment metagenome</name>
    <dbReference type="NCBI Taxonomy" id="412755"/>
    <lineage>
        <taxon>unclassified sequences</taxon>
        <taxon>metagenomes</taxon>
        <taxon>ecological metagenomes</taxon>
    </lineage>
</organism>